<reference evidence="2 3" key="1">
    <citation type="submission" date="2019-06" db="EMBL/GenBank/DDBJ databases">
        <title>Whole genome sequence for Cellvibrionaceae sp. R142.</title>
        <authorList>
            <person name="Wang G."/>
        </authorList>
    </citation>
    <scope>NUCLEOTIDE SEQUENCE [LARGE SCALE GENOMIC DNA]</scope>
    <source>
        <strain evidence="2 3">R142</strain>
    </source>
</reference>
<protein>
    <submittedName>
        <fullName evidence="2">Uncharacterized protein</fullName>
    </submittedName>
</protein>
<keyword evidence="3" id="KW-1185">Reference proteome</keyword>
<accession>A0A545U3L5</accession>
<comment type="caution">
    <text evidence="2">The sequence shown here is derived from an EMBL/GenBank/DDBJ whole genome shotgun (WGS) entry which is preliminary data.</text>
</comment>
<feature type="compositionally biased region" description="Polar residues" evidence="1">
    <location>
        <begin position="26"/>
        <end position="36"/>
    </location>
</feature>
<evidence type="ECO:0000313" key="2">
    <source>
        <dbReference type="EMBL" id="TQV84061.1"/>
    </source>
</evidence>
<gene>
    <name evidence="2" type="ORF">FKG94_05185</name>
</gene>
<evidence type="ECO:0000256" key="1">
    <source>
        <dbReference type="SAM" id="MobiDB-lite"/>
    </source>
</evidence>
<evidence type="ECO:0000313" key="3">
    <source>
        <dbReference type="Proteomes" id="UP000319732"/>
    </source>
</evidence>
<feature type="region of interest" description="Disordered" evidence="1">
    <location>
        <begin position="1"/>
        <end position="36"/>
    </location>
</feature>
<proteinExistence type="predicted"/>
<feature type="region of interest" description="Disordered" evidence="1">
    <location>
        <begin position="118"/>
        <end position="151"/>
    </location>
</feature>
<feature type="compositionally biased region" description="Polar residues" evidence="1">
    <location>
        <begin position="1"/>
        <end position="19"/>
    </location>
</feature>
<dbReference type="AlphaFoldDB" id="A0A545U3L5"/>
<sequence>MANPSSNSPQAKKVQSTPANKIPTLQGLSQQLSNPATRSLVQDIAVHSALGVGSVALSENHPNAAAAVSTASSVMGIRSSFKGNMAAGMTRDQSMAYIAPQIAHAGTTAGATAFNAVQQHRQAKEQEQVQEGAAERPQVAETTETRARDEF</sequence>
<organism evidence="2 3">
    <name type="scientific">Exilibacterium tricleocarpae</name>
    <dbReference type="NCBI Taxonomy" id="2591008"/>
    <lineage>
        <taxon>Bacteria</taxon>
        <taxon>Pseudomonadati</taxon>
        <taxon>Pseudomonadota</taxon>
        <taxon>Gammaproteobacteria</taxon>
        <taxon>Cellvibrionales</taxon>
        <taxon>Cellvibrionaceae</taxon>
        <taxon>Exilibacterium</taxon>
    </lineage>
</organism>
<name>A0A545U3L5_9GAMM</name>
<dbReference type="Proteomes" id="UP000319732">
    <property type="component" value="Unassembled WGS sequence"/>
</dbReference>
<dbReference type="EMBL" id="VHSG01000006">
    <property type="protein sequence ID" value="TQV84061.1"/>
    <property type="molecule type" value="Genomic_DNA"/>
</dbReference>